<organism evidence="1 2">
    <name type="scientific">Actinomadura alba</name>
    <dbReference type="NCBI Taxonomy" id="406431"/>
    <lineage>
        <taxon>Bacteria</taxon>
        <taxon>Bacillati</taxon>
        <taxon>Actinomycetota</taxon>
        <taxon>Actinomycetes</taxon>
        <taxon>Streptosporangiales</taxon>
        <taxon>Thermomonosporaceae</taxon>
        <taxon>Actinomadura</taxon>
    </lineage>
</organism>
<reference evidence="1 2" key="1">
    <citation type="submission" date="2020-06" db="EMBL/GenBank/DDBJ databases">
        <title>Actinomadura xiongansis sp. nov., isolated from soil of Baiyangdian.</title>
        <authorList>
            <person name="Zhang X."/>
        </authorList>
    </citation>
    <scope>NUCLEOTIDE SEQUENCE [LARGE SCALE GENOMIC DNA]</scope>
    <source>
        <strain evidence="1 2">HBUM206468</strain>
    </source>
</reference>
<dbReference type="InterPro" id="IPR036689">
    <property type="entry name" value="ESAT-6-like_sf"/>
</dbReference>
<proteinExistence type="predicted"/>
<gene>
    <name evidence="1" type="ORF">HKK74_12640</name>
</gene>
<dbReference type="Pfam" id="PF06013">
    <property type="entry name" value="WXG100"/>
    <property type="match status" value="1"/>
</dbReference>
<dbReference type="EMBL" id="JABVEC010000008">
    <property type="protein sequence ID" value="MBC6466344.1"/>
    <property type="molecule type" value="Genomic_DNA"/>
</dbReference>
<dbReference type="InterPro" id="IPR010310">
    <property type="entry name" value="T7SS_ESAT-6-like"/>
</dbReference>
<accession>A0ABR7LNI9</accession>
<name>A0ABR7LNI9_9ACTN</name>
<dbReference type="SUPFAM" id="SSF140453">
    <property type="entry name" value="EsxAB dimer-like"/>
    <property type="match status" value="1"/>
</dbReference>
<dbReference type="Proteomes" id="UP000805614">
    <property type="component" value="Unassembled WGS sequence"/>
</dbReference>
<evidence type="ECO:0000313" key="1">
    <source>
        <dbReference type="EMBL" id="MBC6466344.1"/>
    </source>
</evidence>
<dbReference type="RefSeq" id="WP_187243368.1">
    <property type="nucleotide sequence ID" value="NZ_BAAAOK010000009.1"/>
</dbReference>
<keyword evidence="2" id="KW-1185">Reference proteome</keyword>
<protein>
    <submittedName>
        <fullName evidence="1">WXG100 family type VII secretion target</fullName>
    </submittedName>
</protein>
<comment type="caution">
    <text evidence="1">The sequence shown here is derived from an EMBL/GenBank/DDBJ whole genome shotgun (WGS) entry which is preliminary data.</text>
</comment>
<sequence>MSGDDYTRANFGALTAGEANFSMAARALRDELTDLEGKLKGNLSRWEGGAQEFYWQAKAKWDKSAADMQNIVQQLGVAIGDSSANYQAAEKANTGIWGG</sequence>
<dbReference type="Gene3D" id="1.10.287.1060">
    <property type="entry name" value="ESAT-6-like"/>
    <property type="match status" value="1"/>
</dbReference>
<evidence type="ECO:0000313" key="2">
    <source>
        <dbReference type="Proteomes" id="UP000805614"/>
    </source>
</evidence>